<protein>
    <submittedName>
        <fullName evidence="1">Uncharacterized protein</fullName>
    </submittedName>
</protein>
<name>A0ABV5SNV7_9MICO</name>
<keyword evidence="2" id="KW-1185">Reference proteome</keyword>
<sequence>MHLAAAFAAGHLAARATDRRFRAPDLETEIREAHERVIARRDALVVAPSRRDYPERGRHAAVPRPA</sequence>
<comment type="caution">
    <text evidence="1">The sequence shown here is derived from an EMBL/GenBank/DDBJ whole genome shotgun (WGS) entry which is preliminary data.</text>
</comment>
<evidence type="ECO:0000313" key="2">
    <source>
        <dbReference type="Proteomes" id="UP001589667"/>
    </source>
</evidence>
<accession>A0ABV5SNV7</accession>
<dbReference type="EMBL" id="JBHMBL010000001">
    <property type="protein sequence ID" value="MFB9642025.1"/>
    <property type="molecule type" value="Genomic_DNA"/>
</dbReference>
<evidence type="ECO:0000313" key="1">
    <source>
        <dbReference type="EMBL" id="MFB9642025.1"/>
    </source>
</evidence>
<dbReference type="Proteomes" id="UP001589667">
    <property type="component" value="Unassembled WGS sequence"/>
</dbReference>
<reference evidence="1 2" key="1">
    <citation type="submission" date="2024-09" db="EMBL/GenBank/DDBJ databases">
        <authorList>
            <person name="Sun Q."/>
            <person name="Mori K."/>
        </authorList>
    </citation>
    <scope>NUCLEOTIDE SEQUENCE [LARGE SCALE GENOMIC DNA]</scope>
    <source>
        <strain evidence="1 2">JCM 14321</strain>
    </source>
</reference>
<proteinExistence type="predicted"/>
<dbReference type="RefSeq" id="WP_157424781.1">
    <property type="nucleotide sequence ID" value="NZ_BAAANI010000007.1"/>
</dbReference>
<organism evidence="1 2">
    <name type="scientific">Agromyces lapidis</name>
    <dbReference type="NCBI Taxonomy" id="279574"/>
    <lineage>
        <taxon>Bacteria</taxon>
        <taxon>Bacillati</taxon>
        <taxon>Actinomycetota</taxon>
        <taxon>Actinomycetes</taxon>
        <taxon>Micrococcales</taxon>
        <taxon>Microbacteriaceae</taxon>
        <taxon>Agromyces</taxon>
    </lineage>
</organism>
<gene>
    <name evidence="1" type="ORF">ACFFQV_06940</name>
</gene>